<dbReference type="GO" id="GO:0043953">
    <property type="term" value="P:protein transport by the Tat complex"/>
    <property type="evidence" value="ECO:0007669"/>
    <property type="project" value="UniProtKB-UniRule"/>
</dbReference>
<evidence type="ECO:0000256" key="1">
    <source>
        <dbReference type="ARBA" id="ARBA00004141"/>
    </source>
</evidence>
<dbReference type="PANTHER" id="PTHR30371">
    <property type="entry name" value="SEC-INDEPENDENT PROTEIN TRANSLOCASE PROTEIN TATC"/>
    <property type="match status" value="1"/>
</dbReference>
<dbReference type="GO" id="GO:0009977">
    <property type="term" value="F:proton motive force dependent protein transmembrane transporter activity"/>
    <property type="evidence" value="ECO:0007669"/>
    <property type="project" value="TreeGrafter"/>
</dbReference>
<dbReference type="AlphaFoldDB" id="A0A2N7PKH7"/>
<keyword evidence="3 5" id="KW-1133">Transmembrane helix</keyword>
<keyword evidence="5" id="KW-0811">Translocation</keyword>
<dbReference type="Proteomes" id="UP000235731">
    <property type="component" value="Unassembled WGS sequence"/>
</dbReference>
<dbReference type="GO" id="GO:0033281">
    <property type="term" value="C:TAT protein transport complex"/>
    <property type="evidence" value="ECO:0007669"/>
    <property type="project" value="UniProtKB-UniRule"/>
</dbReference>
<comment type="caution">
    <text evidence="6">The sequence shown here is derived from an EMBL/GenBank/DDBJ whole genome shotgun (WGS) entry which is preliminary data.</text>
</comment>
<feature type="transmembrane region" description="Helical" evidence="5">
    <location>
        <begin position="208"/>
        <end position="227"/>
    </location>
</feature>
<dbReference type="Pfam" id="PF00902">
    <property type="entry name" value="TatC"/>
    <property type="match status" value="1"/>
</dbReference>
<comment type="similarity">
    <text evidence="5">Belongs to the TatC family.</text>
</comment>
<evidence type="ECO:0000256" key="3">
    <source>
        <dbReference type="ARBA" id="ARBA00022989"/>
    </source>
</evidence>
<name>A0A2N7PKH7_9BACT</name>
<dbReference type="PANTHER" id="PTHR30371:SF0">
    <property type="entry name" value="SEC-INDEPENDENT PROTEIN TRANSLOCASE PROTEIN TATC, CHLOROPLASTIC-RELATED"/>
    <property type="match status" value="1"/>
</dbReference>
<comment type="subunit">
    <text evidence="5">Forms a complex with TatA.</text>
</comment>
<evidence type="ECO:0000256" key="5">
    <source>
        <dbReference type="HAMAP-Rule" id="MF_00902"/>
    </source>
</evidence>
<dbReference type="InterPro" id="IPR002033">
    <property type="entry name" value="TatC"/>
</dbReference>
<evidence type="ECO:0000256" key="4">
    <source>
        <dbReference type="ARBA" id="ARBA00023136"/>
    </source>
</evidence>
<evidence type="ECO:0000313" key="7">
    <source>
        <dbReference type="Proteomes" id="UP000235731"/>
    </source>
</evidence>
<comment type="subcellular location">
    <subcellularLocation>
        <location evidence="5">Cell membrane</location>
        <topology evidence="5">Multi-pass membrane protein</topology>
    </subcellularLocation>
    <subcellularLocation>
        <location evidence="1">Membrane</location>
        <topology evidence="1">Multi-pass membrane protein</topology>
    </subcellularLocation>
</comment>
<evidence type="ECO:0000313" key="6">
    <source>
        <dbReference type="EMBL" id="PMP63664.1"/>
    </source>
</evidence>
<dbReference type="HAMAP" id="MF_00902">
    <property type="entry name" value="TatC"/>
    <property type="match status" value="1"/>
</dbReference>
<feature type="transmembrane region" description="Helical" evidence="5">
    <location>
        <begin position="186"/>
        <end position="202"/>
    </location>
</feature>
<dbReference type="EMBL" id="PNIE01000029">
    <property type="protein sequence ID" value="PMP63664.1"/>
    <property type="molecule type" value="Genomic_DNA"/>
</dbReference>
<feature type="transmembrane region" description="Helical" evidence="5">
    <location>
        <begin position="66"/>
        <end position="90"/>
    </location>
</feature>
<keyword evidence="4 5" id="KW-0472">Membrane</keyword>
<dbReference type="GO" id="GO:0065002">
    <property type="term" value="P:intracellular protein transmembrane transport"/>
    <property type="evidence" value="ECO:0007669"/>
    <property type="project" value="TreeGrafter"/>
</dbReference>
<protein>
    <recommendedName>
        <fullName evidence="5">Sec-independent protein translocase protein TatC</fullName>
    </recommendedName>
</protein>
<keyword evidence="5" id="KW-0813">Transport</keyword>
<keyword evidence="5" id="KW-1003">Cell membrane</keyword>
<feature type="transmembrane region" description="Helical" evidence="5">
    <location>
        <begin position="102"/>
        <end position="128"/>
    </location>
</feature>
<sequence>MNHFQLAKLLKNIFFLFKKKGIYILPFSLLTYLAIFFYSPQILLYLEKQFQQKFVFFTVSEPILSLLRFSFTIFFIITFPFTYLGLISLANEFLNFKKSFFILFYFLGLLFFYLGVAFAYFLTLPYGIKFLLSFKTESLEANISLSNFVDFFSFFLLAFGLIFELPLFLALLSLLKILKPQKLTKYRREIFFFCVVFAAIITPTPDAINMSLLAIPLYILFEVGLILGKFLERINIREVDTQREPQPD</sequence>
<gene>
    <name evidence="5" type="primary">tatC</name>
    <name evidence="6" type="ORF">C0197_02030</name>
</gene>
<keyword evidence="2 5" id="KW-0812">Transmembrane</keyword>
<comment type="function">
    <text evidence="5">Part of the twin-arginine translocation (Tat) system that transports large folded proteins containing a characteristic twin-arginine motif in their signal peptide across membranes.</text>
</comment>
<feature type="transmembrane region" description="Helical" evidence="5">
    <location>
        <begin position="21"/>
        <end position="46"/>
    </location>
</feature>
<keyword evidence="5" id="KW-0653">Protein transport</keyword>
<dbReference type="PRINTS" id="PR01840">
    <property type="entry name" value="TATCFAMILY"/>
</dbReference>
<organism evidence="6 7">
    <name type="scientific">Caldimicrobium thiodismutans</name>
    <dbReference type="NCBI Taxonomy" id="1653476"/>
    <lineage>
        <taxon>Bacteria</taxon>
        <taxon>Pseudomonadati</taxon>
        <taxon>Thermodesulfobacteriota</taxon>
        <taxon>Thermodesulfobacteria</taxon>
        <taxon>Thermodesulfobacteriales</taxon>
        <taxon>Thermodesulfobacteriaceae</taxon>
        <taxon>Caldimicrobium</taxon>
    </lineage>
</organism>
<reference evidence="6 7" key="1">
    <citation type="submission" date="2018-01" db="EMBL/GenBank/DDBJ databases">
        <title>Metagenomic assembled genomes from two thermal pools in the Uzon Caldera, Kamchatka, Russia.</title>
        <authorList>
            <person name="Wilkins L."/>
            <person name="Ettinger C."/>
        </authorList>
    </citation>
    <scope>NUCLEOTIDE SEQUENCE [LARGE SCALE GENOMIC DNA]</scope>
    <source>
        <strain evidence="6">ZAV-15</strain>
    </source>
</reference>
<evidence type="ECO:0000256" key="2">
    <source>
        <dbReference type="ARBA" id="ARBA00022692"/>
    </source>
</evidence>
<accession>A0A2N7PKH7</accession>
<feature type="transmembrane region" description="Helical" evidence="5">
    <location>
        <begin position="148"/>
        <end position="174"/>
    </location>
</feature>
<proteinExistence type="inferred from homology"/>